<gene>
    <name evidence="9" type="ORF">SAMN04488011_101159</name>
</gene>
<keyword evidence="2 7" id="KW-0813">Transport</keyword>
<keyword evidence="5 7" id="KW-1133">Transmembrane helix</keyword>
<dbReference type="AlphaFoldDB" id="A0A1H8AGT7"/>
<protein>
    <submittedName>
        <fullName evidence="9">NitT/TauT family transport system permease protein</fullName>
    </submittedName>
</protein>
<keyword evidence="4 7" id="KW-0812">Transmembrane</keyword>
<organism evidence="9 10">
    <name type="scientific">Palleronia pelagia</name>
    <dbReference type="NCBI Taxonomy" id="387096"/>
    <lineage>
        <taxon>Bacteria</taxon>
        <taxon>Pseudomonadati</taxon>
        <taxon>Pseudomonadota</taxon>
        <taxon>Alphaproteobacteria</taxon>
        <taxon>Rhodobacterales</taxon>
        <taxon>Roseobacteraceae</taxon>
        <taxon>Palleronia</taxon>
    </lineage>
</organism>
<evidence type="ECO:0000256" key="2">
    <source>
        <dbReference type="ARBA" id="ARBA00022448"/>
    </source>
</evidence>
<evidence type="ECO:0000256" key="7">
    <source>
        <dbReference type="RuleBase" id="RU363032"/>
    </source>
</evidence>
<comment type="similarity">
    <text evidence="7">Belongs to the binding-protein-dependent transport system permease family.</text>
</comment>
<evidence type="ECO:0000313" key="10">
    <source>
        <dbReference type="Proteomes" id="UP000199372"/>
    </source>
</evidence>
<evidence type="ECO:0000256" key="5">
    <source>
        <dbReference type="ARBA" id="ARBA00022989"/>
    </source>
</evidence>
<dbReference type="GO" id="GO:0055085">
    <property type="term" value="P:transmembrane transport"/>
    <property type="evidence" value="ECO:0007669"/>
    <property type="project" value="InterPro"/>
</dbReference>
<dbReference type="RefSeq" id="WP_091843171.1">
    <property type="nucleotide sequence ID" value="NZ_FOCM01000001.1"/>
</dbReference>
<reference evidence="10" key="1">
    <citation type="submission" date="2016-10" db="EMBL/GenBank/DDBJ databases">
        <authorList>
            <person name="Varghese N."/>
            <person name="Submissions S."/>
        </authorList>
    </citation>
    <scope>NUCLEOTIDE SEQUENCE [LARGE SCALE GENOMIC DNA]</scope>
    <source>
        <strain evidence="10">DSM 26893</strain>
    </source>
</reference>
<dbReference type="Proteomes" id="UP000199372">
    <property type="component" value="Unassembled WGS sequence"/>
</dbReference>
<feature type="transmembrane region" description="Helical" evidence="7">
    <location>
        <begin position="59"/>
        <end position="86"/>
    </location>
</feature>
<keyword evidence="10" id="KW-1185">Reference proteome</keyword>
<dbReference type="Gene3D" id="1.10.3720.10">
    <property type="entry name" value="MetI-like"/>
    <property type="match status" value="1"/>
</dbReference>
<evidence type="ECO:0000259" key="8">
    <source>
        <dbReference type="PROSITE" id="PS50928"/>
    </source>
</evidence>
<evidence type="ECO:0000256" key="3">
    <source>
        <dbReference type="ARBA" id="ARBA00022475"/>
    </source>
</evidence>
<feature type="transmembrane region" description="Helical" evidence="7">
    <location>
        <begin position="169"/>
        <end position="200"/>
    </location>
</feature>
<feature type="transmembrane region" description="Helical" evidence="7">
    <location>
        <begin position="220"/>
        <end position="246"/>
    </location>
</feature>
<comment type="subcellular location">
    <subcellularLocation>
        <location evidence="1 7">Cell membrane</location>
        <topology evidence="1 7">Multi-pass membrane protein</topology>
    </subcellularLocation>
</comment>
<evidence type="ECO:0000256" key="1">
    <source>
        <dbReference type="ARBA" id="ARBA00004651"/>
    </source>
</evidence>
<evidence type="ECO:0000256" key="4">
    <source>
        <dbReference type="ARBA" id="ARBA00022692"/>
    </source>
</evidence>
<dbReference type="Pfam" id="PF00528">
    <property type="entry name" value="BPD_transp_1"/>
    <property type="match status" value="1"/>
</dbReference>
<feature type="domain" description="ABC transmembrane type-1" evidence="8">
    <location>
        <begin position="63"/>
        <end position="243"/>
    </location>
</feature>
<feature type="transmembrane region" description="Helical" evidence="7">
    <location>
        <begin position="15"/>
        <end position="39"/>
    </location>
</feature>
<accession>A0A1H8AGT7</accession>
<dbReference type="SUPFAM" id="SSF161098">
    <property type="entry name" value="MetI-like"/>
    <property type="match status" value="1"/>
</dbReference>
<evidence type="ECO:0000313" key="9">
    <source>
        <dbReference type="EMBL" id="SEM69930.1"/>
    </source>
</evidence>
<keyword evidence="6 7" id="KW-0472">Membrane</keyword>
<dbReference type="EMBL" id="FOCM01000001">
    <property type="protein sequence ID" value="SEM69930.1"/>
    <property type="molecule type" value="Genomic_DNA"/>
</dbReference>
<dbReference type="PROSITE" id="PS50928">
    <property type="entry name" value="ABC_TM1"/>
    <property type="match status" value="1"/>
</dbReference>
<dbReference type="PANTHER" id="PTHR30151">
    <property type="entry name" value="ALKANE SULFONATE ABC TRANSPORTER-RELATED, MEMBRANE SUBUNIT"/>
    <property type="match status" value="1"/>
</dbReference>
<feature type="transmembrane region" description="Helical" evidence="7">
    <location>
        <begin position="129"/>
        <end position="148"/>
    </location>
</feature>
<feature type="transmembrane region" description="Helical" evidence="7">
    <location>
        <begin position="98"/>
        <end position="123"/>
    </location>
</feature>
<dbReference type="PANTHER" id="PTHR30151:SF20">
    <property type="entry name" value="ABC TRANSPORTER PERMEASE PROTEIN HI_0355-RELATED"/>
    <property type="match status" value="1"/>
</dbReference>
<keyword evidence="3" id="KW-1003">Cell membrane</keyword>
<dbReference type="InterPro" id="IPR000515">
    <property type="entry name" value="MetI-like"/>
</dbReference>
<name>A0A1H8AGT7_9RHOB</name>
<dbReference type="InterPro" id="IPR035906">
    <property type="entry name" value="MetI-like_sf"/>
</dbReference>
<dbReference type="GO" id="GO:0005886">
    <property type="term" value="C:plasma membrane"/>
    <property type="evidence" value="ECO:0007669"/>
    <property type="project" value="UniProtKB-SubCell"/>
</dbReference>
<dbReference type="CDD" id="cd06261">
    <property type="entry name" value="TM_PBP2"/>
    <property type="match status" value="1"/>
</dbReference>
<sequence>MGHLAIRLVPVIKHLLVFAGLIALWELAAATGVIDVILLPEPHKIAASIWELYVENRTIYRHFIITFYEAFAGFLVGGVLGLALAVGSSLNDSFRRYVSPYAILLNVTPGLALTPIVIAWFGFGYSSKIALGAIVCFFPVFVNTLLALTRTDEDTLEMFRSMGASRAQVFWKLRVPAALPMIFAGFKIAITTALVGAVVAEFSQATAGIGVLMQRLSFSLNMSAAIAALLSMSLLGLILFSLIEILDDRVVFWRRTERMDAVGRRRRARWSVTDAATPGEPQGRKNLT</sequence>
<proteinExistence type="inferred from homology"/>
<evidence type="ECO:0000256" key="6">
    <source>
        <dbReference type="ARBA" id="ARBA00023136"/>
    </source>
</evidence>